<dbReference type="GeneTree" id="ENSGT00940000156376"/>
<protein>
    <submittedName>
        <fullName evidence="3">Activating transcription factor 3</fullName>
    </submittedName>
</protein>
<feature type="compositionally biased region" description="Basic and acidic residues" evidence="1">
    <location>
        <begin position="151"/>
        <end position="161"/>
    </location>
</feature>
<sequence>MGKSEVTLQRSSSVKWSRRRVSEHNPEHRVATCATSTMPQYSCIPGPSATFAVGPELSAGAFVPCPSPIIPDEFACCSLTPLVKEELRFAIQSKRLAHGLAATVDEHEPPHKQRLLDVPRPLLTPAEEERKKRRRQRNKVAAARCRNKKKEHTETLQQESERLEKINSDLKAQIELLKNERQQLVYMLNLHRPTCIVRAQQGQTPEDERNLFLQQLADRPYPPP</sequence>
<dbReference type="SMART" id="SM00338">
    <property type="entry name" value="BRLZ"/>
    <property type="match status" value="1"/>
</dbReference>
<name>A0A8C4Q434_EPTBU</name>
<dbReference type="Ensembl" id="ENSEBUT00000010239.1">
    <property type="protein sequence ID" value="ENSEBUP00000009710.1"/>
    <property type="gene ID" value="ENSEBUG00000006239.1"/>
</dbReference>
<feature type="region of interest" description="Disordered" evidence="1">
    <location>
        <begin position="120"/>
        <end position="161"/>
    </location>
</feature>
<dbReference type="InterPro" id="IPR046347">
    <property type="entry name" value="bZIP_sf"/>
</dbReference>
<dbReference type="GO" id="GO:0000978">
    <property type="term" value="F:RNA polymerase II cis-regulatory region sequence-specific DNA binding"/>
    <property type="evidence" value="ECO:0007669"/>
    <property type="project" value="TreeGrafter"/>
</dbReference>
<dbReference type="GO" id="GO:0000981">
    <property type="term" value="F:DNA-binding transcription factor activity, RNA polymerase II-specific"/>
    <property type="evidence" value="ECO:0007669"/>
    <property type="project" value="TreeGrafter"/>
</dbReference>
<proteinExistence type="predicted"/>
<dbReference type="GO" id="GO:0005634">
    <property type="term" value="C:nucleus"/>
    <property type="evidence" value="ECO:0007669"/>
    <property type="project" value="TreeGrafter"/>
</dbReference>
<evidence type="ECO:0000256" key="1">
    <source>
        <dbReference type="SAM" id="MobiDB-lite"/>
    </source>
</evidence>
<dbReference type="CDD" id="cd14722">
    <property type="entry name" value="bZIP_ATF3"/>
    <property type="match status" value="1"/>
</dbReference>
<feature type="region of interest" description="Disordered" evidence="1">
    <location>
        <begin position="1"/>
        <end position="21"/>
    </location>
</feature>
<dbReference type="PRINTS" id="PR00042">
    <property type="entry name" value="LEUZIPPRFOS"/>
</dbReference>
<dbReference type="Ensembl" id="ENSEBUT00000010246.1">
    <property type="protein sequence ID" value="ENSEBUP00000009717.1"/>
    <property type="gene ID" value="ENSEBUG00000006239.1"/>
</dbReference>
<accession>A0A8C4Q434</accession>
<evidence type="ECO:0000313" key="4">
    <source>
        <dbReference type="Proteomes" id="UP000694388"/>
    </source>
</evidence>
<dbReference type="PROSITE" id="PS50217">
    <property type="entry name" value="BZIP"/>
    <property type="match status" value="1"/>
</dbReference>
<evidence type="ECO:0000259" key="2">
    <source>
        <dbReference type="PROSITE" id="PS50217"/>
    </source>
</evidence>
<feature type="domain" description="BZIP" evidence="2">
    <location>
        <begin position="128"/>
        <end position="191"/>
    </location>
</feature>
<dbReference type="AlphaFoldDB" id="A0A8C4Q434"/>
<dbReference type="PROSITE" id="PS00036">
    <property type="entry name" value="BZIP_BASIC"/>
    <property type="match status" value="1"/>
</dbReference>
<dbReference type="FunFam" id="1.20.5.170:FF:000006">
    <property type="entry name" value="fos-related antigen 2 isoform X1"/>
    <property type="match status" value="1"/>
</dbReference>
<dbReference type="GO" id="GO:0009615">
    <property type="term" value="P:response to virus"/>
    <property type="evidence" value="ECO:0007669"/>
    <property type="project" value="Ensembl"/>
</dbReference>
<dbReference type="SUPFAM" id="SSF57959">
    <property type="entry name" value="Leucine zipper domain"/>
    <property type="match status" value="1"/>
</dbReference>
<dbReference type="Pfam" id="PF00170">
    <property type="entry name" value="bZIP_1"/>
    <property type="match status" value="1"/>
</dbReference>
<dbReference type="Gene3D" id="1.20.5.170">
    <property type="match status" value="1"/>
</dbReference>
<dbReference type="Proteomes" id="UP000694388">
    <property type="component" value="Unplaced"/>
</dbReference>
<reference evidence="3" key="1">
    <citation type="submission" date="2025-05" db="UniProtKB">
        <authorList>
            <consortium name="Ensembl"/>
        </authorList>
    </citation>
    <scope>IDENTIFICATION</scope>
</reference>
<dbReference type="GO" id="GO:0002244">
    <property type="term" value="P:hematopoietic progenitor cell differentiation"/>
    <property type="evidence" value="ECO:0007669"/>
    <property type="project" value="Ensembl"/>
</dbReference>
<dbReference type="PANTHER" id="PTHR23351:SF23">
    <property type="entry name" value="CYCLIC AMP-DEPENDENT TRANSCRIPTION FACTOR ATF-3"/>
    <property type="match status" value="1"/>
</dbReference>
<dbReference type="InterPro" id="IPR004827">
    <property type="entry name" value="bZIP"/>
</dbReference>
<dbReference type="PANTHER" id="PTHR23351">
    <property type="entry name" value="FOS TRANSCRIPTION FACTOR-RELATED"/>
    <property type="match status" value="1"/>
</dbReference>
<dbReference type="GO" id="GO:0060379">
    <property type="term" value="P:cardiac muscle cell myoblast differentiation"/>
    <property type="evidence" value="ECO:0007669"/>
    <property type="project" value="Ensembl"/>
</dbReference>
<dbReference type="InterPro" id="IPR000837">
    <property type="entry name" value="AP-1"/>
</dbReference>
<organism evidence="3 4">
    <name type="scientific">Eptatretus burgeri</name>
    <name type="common">Inshore hagfish</name>
    <dbReference type="NCBI Taxonomy" id="7764"/>
    <lineage>
        <taxon>Eukaryota</taxon>
        <taxon>Metazoa</taxon>
        <taxon>Chordata</taxon>
        <taxon>Craniata</taxon>
        <taxon>Vertebrata</taxon>
        <taxon>Cyclostomata</taxon>
        <taxon>Myxini</taxon>
        <taxon>Myxiniformes</taxon>
        <taxon>Myxinidae</taxon>
        <taxon>Eptatretinae</taxon>
        <taxon>Eptatretus</taxon>
    </lineage>
</organism>
<evidence type="ECO:0000313" key="3">
    <source>
        <dbReference type="Ensembl" id="ENSEBUP00000009710.1"/>
    </source>
</evidence>
<keyword evidence="4" id="KW-1185">Reference proteome</keyword>